<dbReference type="Proteomes" id="UP001390963">
    <property type="component" value="Unassembled WGS sequence"/>
</dbReference>
<evidence type="ECO:0000313" key="4">
    <source>
        <dbReference type="Proteomes" id="UP001388259"/>
    </source>
</evidence>
<dbReference type="Proteomes" id="UP001388259">
    <property type="component" value="Unassembled WGS sequence"/>
</dbReference>
<dbReference type="InterPro" id="IPR001853">
    <property type="entry name" value="DSBA-like_thioredoxin_dom"/>
</dbReference>
<dbReference type="PANTHER" id="PTHR13887">
    <property type="entry name" value="GLUTATHIONE S-TRANSFERASE KAPPA"/>
    <property type="match status" value="1"/>
</dbReference>
<dbReference type="CDD" id="cd03024">
    <property type="entry name" value="DsbA_FrnE"/>
    <property type="match status" value="1"/>
</dbReference>
<evidence type="ECO:0000313" key="5">
    <source>
        <dbReference type="Proteomes" id="UP001390963"/>
    </source>
</evidence>
<dbReference type="PANTHER" id="PTHR13887:SF41">
    <property type="entry name" value="THIOREDOXIN SUPERFAMILY PROTEIN"/>
    <property type="match status" value="1"/>
</dbReference>
<dbReference type="Gene3D" id="3.40.30.10">
    <property type="entry name" value="Glutaredoxin"/>
    <property type="match status" value="1"/>
</dbReference>
<accession>A0AB35YMF0</accession>
<dbReference type="GO" id="GO:0016491">
    <property type="term" value="F:oxidoreductase activity"/>
    <property type="evidence" value="ECO:0007669"/>
    <property type="project" value="InterPro"/>
</dbReference>
<gene>
    <name evidence="3" type="ORF">VZD24_00095</name>
    <name evidence="2" type="ORF">VZD85_03265</name>
</gene>
<feature type="domain" description="DSBA-like thioredoxin" evidence="1">
    <location>
        <begin position="7"/>
        <end position="208"/>
    </location>
</feature>
<comment type="caution">
    <text evidence="2">The sequence shown here is derived from an EMBL/GenBank/DDBJ whole genome shotgun (WGS) entry which is preliminary data.</text>
</comment>
<evidence type="ECO:0000313" key="2">
    <source>
        <dbReference type="EMBL" id="MEM0517360.1"/>
    </source>
</evidence>
<keyword evidence="5" id="KW-1185">Reference proteome</keyword>
<protein>
    <submittedName>
        <fullName evidence="2">DsbA family oxidoreductase</fullName>
    </submittedName>
</protein>
<dbReference type="RefSeq" id="WP_342686695.1">
    <property type="nucleotide sequence ID" value="NZ_JAZBJM010000001.1"/>
</dbReference>
<dbReference type="Pfam" id="PF01323">
    <property type="entry name" value="DSBA"/>
    <property type="match status" value="1"/>
</dbReference>
<organism evidence="2 4">
    <name type="scientific">Aequorivita flava</name>
    <dbReference type="NCBI Taxonomy" id="3114371"/>
    <lineage>
        <taxon>Bacteria</taxon>
        <taxon>Pseudomonadati</taxon>
        <taxon>Bacteroidota</taxon>
        <taxon>Flavobacteriia</taxon>
        <taxon>Flavobacteriales</taxon>
        <taxon>Flavobacteriaceae</taxon>
        <taxon>Aequorivita</taxon>
    </lineage>
</organism>
<dbReference type="SUPFAM" id="SSF52833">
    <property type="entry name" value="Thioredoxin-like"/>
    <property type="match status" value="1"/>
</dbReference>
<dbReference type="AlphaFoldDB" id="A0AB35YMF0"/>
<dbReference type="EMBL" id="JAZBJM010000001">
    <property type="protein sequence ID" value="MEM0517360.1"/>
    <property type="molecule type" value="Genomic_DNA"/>
</dbReference>
<reference evidence="2 5" key="1">
    <citation type="submission" date="2024-01" db="EMBL/GenBank/DDBJ databases">
        <title>Aequorivita flavus sp. nov., isolated from deep-sea sediment.</title>
        <authorList>
            <person name="Chen X."/>
        </authorList>
    </citation>
    <scope>NUCLEOTIDE SEQUENCE</scope>
    <source>
        <strain evidence="2">MCCC 1A16923</strain>
        <strain evidence="3 5">MCCC 1A16935</strain>
    </source>
</reference>
<dbReference type="InterPro" id="IPR036249">
    <property type="entry name" value="Thioredoxin-like_sf"/>
</dbReference>
<name>A0AB35YMF0_9FLAO</name>
<proteinExistence type="predicted"/>
<evidence type="ECO:0000259" key="1">
    <source>
        <dbReference type="Pfam" id="PF01323"/>
    </source>
</evidence>
<evidence type="ECO:0000313" key="3">
    <source>
        <dbReference type="EMBL" id="MEM0571899.1"/>
    </source>
</evidence>
<sequence>MDGKIKIDIVSDVVCPWCIIGYKRLEKAISEMGIEDLVEIEWQPFELNPNMPVEGQNVHEHIAEKYGSSLEQQKESQQFMAKAGAELGFTFNYYEEMRMGNTFDAHVLLGYAKDFGKQTELNLRLITAFFSEQKDVSDRAILKQALLDVGLNADEALSKLADENARKEVKSKENYWRDLGVNSVPTFVFNRTSAVTGAQAVAVFKQVLTELVEARTI</sequence>
<dbReference type="EMBL" id="JBANCF010000001">
    <property type="protein sequence ID" value="MEM0571899.1"/>
    <property type="molecule type" value="Genomic_DNA"/>
</dbReference>